<evidence type="ECO:0000313" key="2">
    <source>
        <dbReference type="EMBL" id="GAA1402557.1"/>
    </source>
</evidence>
<keyword evidence="1" id="KW-1133">Transmembrane helix</keyword>
<keyword evidence="1" id="KW-0812">Transmembrane</keyword>
<keyword evidence="1" id="KW-0472">Membrane</keyword>
<gene>
    <name evidence="2" type="ORF">GCM10009639_46090</name>
</gene>
<dbReference type="Proteomes" id="UP001499863">
    <property type="component" value="Unassembled WGS sequence"/>
</dbReference>
<feature type="transmembrane region" description="Helical" evidence="1">
    <location>
        <begin position="50"/>
        <end position="76"/>
    </location>
</feature>
<protein>
    <submittedName>
        <fullName evidence="2">Uncharacterized protein</fullName>
    </submittedName>
</protein>
<feature type="transmembrane region" description="Helical" evidence="1">
    <location>
        <begin position="21"/>
        <end position="44"/>
    </location>
</feature>
<reference evidence="3" key="1">
    <citation type="journal article" date="2019" name="Int. J. Syst. Evol. Microbiol.">
        <title>The Global Catalogue of Microorganisms (GCM) 10K type strain sequencing project: providing services to taxonomists for standard genome sequencing and annotation.</title>
        <authorList>
            <consortium name="The Broad Institute Genomics Platform"/>
            <consortium name="The Broad Institute Genome Sequencing Center for Infectious Disease"/>
            <person name="Wu L."/>
            <person name="Ma J."/>
        </authorList>
    </citation>
    <scope>NUCLEOTIDE SEQUENCE [LARGE SCALE GENOMIC DNA]</scope>
    <source>
        <strain evidence="3">JCM 12393</strain>
    </source>
</reference>
<dbReference type="RefSeq" id="WP_344338849.1">
    <property type="nucleotide sequence ID" value="NZ_BAAAKJ010000251.1"/>
</dbReference>
<organism evidence="2 3">
    <name type="scientific">Kitasatospora putterlickiae</name>
    <dbReference type="NCBI Taxonomy" id="221725"/>
    <lineage>
        <taxon>Bacteria</taxon>
        <taxon>Bacillati</taxon>
        <taxon>Actinomycetota</taxon>
        <taxon>Actinomycetes</taxon>
        <taxon>Kitasatosporales</taxon>
        <taxon>Streptomycetaceae</taxon>
        <taxon>Kitasatospora</taxon>
    </lineage>
</organism>
<accession>A0ABP4J1B1</accession>
<dbReference type="EMBL" id="BAAAKJ010000251">
    <property type="protein sequence ID" value="GAA1402557.1"/>
    <property type="molecule type" value="Genomic_DNA"/>
</dbReference>
<sequence length="88" mass="8697">MGTRGTNDPAVAEREPPAGAAVVITVLAGIWGGVLLLAVLYGLGWTVPGLGWLIAKGAVKLGVAGVVGLTAAVAWLRARRAGRGPGAS</sequence>
<proteinExistence type="predicted"/>
<comment type="caution">
    <text evidence="2">The sequence shown here is derived from an EMBL/GenBank/DDBJ whole genome shotgun (WGS) entry which is preliminary data.</text>
</comment>
<keyword evidence="3" id="KW-1185">Reference proteome</keyword>
<evidence type="ECO:0000256" key="1">
    <source>
        <dbReference type="SAM" id="Phobius"/>
    </source>
</evidence>
<name>A0ABP4J1B1_9ACTN</name>
<evidence type="ECO:0000313" key="3">
    <source>
        <dbReference type="Proteomes" id="UP001499863"/>
    </source>
</evidence>